<dbReference type="EMBL" id="LCWV01000056">
    <property type="protein sequence ID" value="PWI64524.1"/>
    <property type="molecule type" value="Genomic_DNA"/>
</dbReference>
<sequence length="278" mass="30870">MRVSIIPSQILIPQSSVKLGRFITNVEYPHQHYHDPPSDTPPITFTSTRSAYTGEHHATRDASYHSTFTSLISTRFSKGTKLKVRVTTGQFRAYTLDNSDSWFDEVTRLPATQVWIERAIDRGDDVYLIVGFHTITDATIIHESVAGNGSGACAEIPVSLSLTAAGVVAPLGGIADPSIGFQRQGVDGARARFVAPGEHVCALEYRKLRYEWLSSKSIEKARLSDVRQWSSMERARDEEDGEDDTIDVGLKEVEDLVGKWDKHVVEGEILLVRSLQDI</sequence>
<comment type="caution">
    <text evidence="1">The sequence shown here is derived from an EMBL/GenBank/DDBJ whole genome shotgun (WGS) entry which is preliminary data.</text>
</comment>
<gene>
    <name evidence="1" type="ORF">PCL_09573</name>
</gene>
<name>A0A2U3DQK8_PURLI</name>
<reference evidence="1 2" key="1">
    <citation type="journal article" date="2016" name="Front. Microbiol.">
        <title>Genome and transcriptome sequences reveal the specific parasitism of the nematophagous Purpureocillium lilacinum 36-1.</title>
        <authorList>
            <person name="Xie J."/>
            <person name="Li S."/>
            <person name="Mo C."/>
            <person name="Xiao X."/>
            <person name="Peng D."/>
            <person name="Wang G."/>
            <person name="Xiao Y."/>
        </authorList>
    </citation>
    <scope>NUCLEOTIDE SEQUENCE [LARGE SCALE GENOMIC DNA]</scope>
    <source>
        <strain evidence="1 2">36-1</strain>
    </source>
</reference>
<evidence type="ECO:0000313" key="2">
    <source>
        <dbReference type="Proteomes" id="UP000245956"/>
    </source>
</evidence>
<accession>A0A2U3DQK8</accession>
<dbReference type="Proteomes" id="UP000245956">
    <property type="component" value="Unassembled WGS sequence"/>
</dbReference>
<evidence type="ECO:0000313" key="1">
    <source>
        <dbReference type="EMBL" id="PWI64524.1"/>
    </source>
</evidence>
<protein>
    <submittedName>
        <fullName evidence="1">Uncharacterized protein</fullName>
    </submittedName>
</protein>
<dbReference type="AlphaFoldDB" id="A0A2U3DQK8"/>
<proteinExistence type="predicted"/>
<organism evidence="1 2">
    <name type="scientific">Purpureocillium lilacinum</name>
    <name type="common">Paecilomyces lilacinus</name>
    <dbReference type="NCBI Taxonomy" id="33203"/>
    <lineage>
        <taxon>Eukaryota</taxon>
        <taxon>Fungi</taxon>
        <taxon>Dikarya</taxon>
        <taxon>Ascomycota</taxon>
        <taxon>Pezizomycotina</taxon>
        <taxon>Sordariomycetes</taxon>
        <taxon>Hypocreomycetidae</taxon>
        <taxon>Hypocreales</taxon>
        <taxon>Ophiocordycipitaceae</taxon>
        <taxon>Purpureocillium</taxon>
    </lineage>
</organism>